<name>A0A0K9PE42_ZOSMR</name>
<gene>
    <name evidence="5" type="ORF">ZOSMA_26G00820</name>
</gene>
<feature type="signal peptide" evidence="3">
    <location>
        <begin position="1"/>
        <end position="24"/>
    </location>
</feature>
<evidence type="ECO:0000259" key="4">
    <source>
        <dbReference type="Pfam" id="PF24053"/>
    </source>
</evidence>
<feature type="region of interest" description="Disordered" evidence="1">
    <location>
        <begin position="28"/>
        <end position="164"/>
    </location>
</feature>
<feature type="compositionally biased region" description="Acidic residues" evidence="1">
    <location>
        <begin position="364"/>
        <end position="375"/>
    </location>
</feature>
<evidence type="ECO:0000313" key="6">
    <source>
        <dbReference type="Proteomes" id="UP000036987"/>
    </source>
</evidence>
<sequence>MDRFYIRFAVVVAVVLLLLGTSVGEEVDDGNEKLSSFEVPNSPTDFNDTSEMNRTIHNPTNSSSMMGKPGPPPPLLPTLIPLNGTLNTTDFRPPPPITQVDGRLNSPSSHTPLNGTLKSPPSPSIPPSNATLNSSILPLSPPLSNGILNSPPPLTPLNSKPVMPRPVKNRTFESNKTDGLPKCSKLNATNCFDGGLVACLWHSQDGSKKLFIILENRGKSRNVTIVTQSITKYKFLSENSFNKFEISSAVNSPVVLNFKNNNCTINPTSDLHFQQASPSSQFSFTIPPIYTLQPSPIYFAYVFFLISLISVGACVCCRFCRGSRNTDVGIPYQQLEMEALQTQTVTSLVSDIEAPSSQQHGWDQWEDDWEEEEEITSNPQQKKPNEHTTTNTTTKDGWEDWDD</sequence>
<keyword evidence="2" id="KW-0472">Membrane</keyword>
<keyword evidence="3" id="KW-0732">Signal</keyword>
<dbReference type="InterPro" id="IPR055780">
    <property type="entry name" value="DUF7356"/>
</dbReference>
<evidence type="ECO:0000256" key="3">
    <source>
        <dbReference type="SAM" id="SignalP"/>
    </source>
</evidence>
<keyword evidence="6" id="KW-1185">Reference proteome</keyword>
<feature type="chain" id="PRO_5005527686" description="DUF7356 domain-containing protein" evidence="3">
    <location>
        <begin position="25"/>
        <end position="403"/>
    </location>
</feature>
<evidence type="ECO:0000256" key="2">
    <source>
        <dbReference type="SAM" id="Phobius"/>
    </source>
</evidence>
<keyword evidence="2" id="KW-1133">Transmembrane helix</keyword>
<feature type="compositionally biased region" description="Low complexity" evidence="1">
    <location>
        <begin position="132"/>
        <end position="149"/>
    </location>
</feature>
<evidence type="ECO:0000313" key="5">
    <source>
        <dbReference type="EMBL" id="KMZ67333.1"/>
    </source>
</evidence>
<organism evidence="5 6">
    <name type="scientific">Zostera marina</name>
    <name type="common">Eelgrass</name>
    <dbReference type="NCBI Taxonomy" id="29655"/>
    <lineage>
        <taxon>Eukaryota</taxon>
        <taxon>Viridiplantae</taxon>
        <taxon>Streptophyta</taxon>
        <taxon>Embryophyta</taxon>
        <taxon>Tracheophyta</taxon>
        <taxon>Spermatophyta</taxon>
        <taxon>Magnoliopsida</taxon>
        <taxon>Liliopsida</taxon>
        <taxon>Zosteraceae</taxon>
        <taxon>Zostera</taxon>
    </lineage>
</organism>
<accession>A0A0K9PE42</accession>
<dbReference type="OMA" id="HAGNENC"/>
<dbReference type="AlphaFoldDB" id="A0A0K9PE42"/>
<keyword evidence="2" id="KW-0812">Transmembrane</keyword>
<comment type="caution">
    <text evidence="5">The sequence shown here is derived from an EMBL/GenBank/DDBJ whole genome shotgun (WGS) entry which is preliminary data.</text>
</comment>
<dbReference type="EMBL" id="LFYR01000915">
    <property type="protein sequence ID" value="KMZ67333.1"/>
    <property type="molecule type" value="Genomic_DNA"/>
</dbReference>
<proteinExistence type="predicted"/>
<evidence type="ECO:0000256" key="1">
    <source>
        <dbReference type="SAM" id="MobiDB-lite"/>
    </source>
</evidence>
<feature type="region of interest" description="Disordered" evidence="1">
    <location>
        <begin position="353"/>
        <end position="403"/>
    </location>
</feature>
<feature type="compositionally biased region" description="Polar residues" evidence="1">
    <location>
        <begin position="38"/>
        <end position="65"/>
    </location>
</feature>
<dbReference type="PANTHER" id="PTHR34200:SF2">
    <property type="entry name" value="TRANSMEMBRANE PROTEIN"/>
    <property type="match status" value="1"/>
</dbReference>
<dbReference type="OrthoDB" id="785602at2759"/>
<dbReference type="Pfam" id="PF24053">
    <property type="entry name" value="DUF7356"/>
    <property type="match status" value="1"/>
</dbReference>
<dbReference type="PANTHER" id="PTHR34200">
    <property type="entry name" value="DENTIN SIALOPHOSPHOPROTEIN-LIKE ISOFORM X1"/>
    <property type="match status" value="1"/>
</dbReference>
<reference evidence="6" key="1">
    <citation type="journal article" date="2016" name="Nature">
        <title>The genome of the seagrass Zostera marina reveals angiosperm adaptation to the sea.</title>
        <authorList>
            <person name="Olsen J.L."/>
            <person name="Rouze P."/>
            <person name="Verhelst B."/>
            <person name="Lin Y.-C."/>
            <person name="Bayer T."/>
            <person name="Collen J."/>
            <person name="Dattolo E."/>
            <person name="De Paoli E."/>
            <person name="Dittami S."/>
            <person name="Maumus F."/>
            <person name="Michel G."/>
            <person name="Kersting A."/>
            <person name="Lauritano C."/>
            <person name="Lohaus R."/>
            <person name="Toepel M."/>
            <person name="Tonon T."/>
            <person name="Vanneste K."/>
            <person name="Amirebrahimi M."/>
            <person name="Brakel J."/>
            <person name="Bostroem C."/>
            <person name="Chovatia M."/>
            <person name="Grimwood J."/>
            <person name="Jenkins J.W."/>
            <person name="Jueterbock A."/>
            <person name="Mraz A."/>
            <person name="Stam W.T."/>
            <person name="Tice H."/>
            <person name="Bornberg-Bauer E."/>
            <person name="Green P.J."/>
            <person name="Pearson G.A."/>
            <person name="Procaccini G."/>
            <person name="Duarte C.M."/>
            <person name="Schmutz J."/>
            <person name="Reusch T.B.H."/>
            <person name="Van de Peer Y."/>
        </authorList>
    </citation>
    <scope>NUCLEOTIDE SEQUENCE [LARGE SCALE GENOMIC DNA]</scope>
    <source>
        <strain evidence="6">cv. Finnish</strain>
    </source>
</reference>
<protein>
    <recommendedName>
        <fullName evidence="4">DUF7356 domain-containing protein</fullName>
    </recommendedName>
</protein>
<feature type="compositionally biased region" description="Polar residues" evidence="1">
    <location>
        <begin position="105"/>
        <end position="117"/>
    </location>
</feature>
<feature type="compositionally biased region" description="Low complexity" evidence="1">
    <location>
        <begin position="77"/>
        <end position="89"/>
    </location>
</feature>
<feature type="domain" description="DUF7356" evidence="4">
    <location>
        <begin position="181"/>
        <end position="268"/>
    </location>
</feature>
<dbReference type="Proteomes" id="UP000036987">
    <property type="component" value="Unassembled WGS sequence"/>
</dbReference>
<feature type="transmembrane region" description="Helical" evidence="2">
    <location>
        <begin position="298"/>
        <end position="320"/>
    </location>
</feature>